<dbReference type="RefSeq" id="WP_278288999.1">
    <property type="nucleotide sequence ID" value="NZ_CP113497.1"/>
</dbReference>
<name>A0A654IHN3_9MOLU</name>
<sequence length="484" mass="56402">MSVDAFISRIRNITRQDQGINGDAQRIEQMSWLLFLKIYDSKEKIWEIEDDNYKSIIPDKLKWRNWGTSSNPLTGDDLLDFVNNDLLKTLKEIEITPDMPFRKQIVKSTFEDINNYMKNGILLRQVINVIDELNFDNIKEIHLFNDIYETILKEIQNAGSSGEFYTPRALTDFIAEILDPKLGQTMADLACGTGGFLTSFLNRISEQKKTVEDIKTYSQSVYGIEKKGFPYLLAVINLFLHDVDDPNLLHGNSLERNTKDYSEDEKFDLIMMNPPFGGSEQSIIQNNFPKDLRSAETADLFMLVIMYRLKMGGKAAVILPDGFLFGSGVQKNIKKKLFSEFNVHTIIRLPKSIFNPYTSINTNIIFFDKNGSTKSTWFYRLDMPENQKNFSKTKPMESKHLDPIRQWWNNRNEIIEDTFYKSKQFSISEIEELEYNLNQCGYLEQSEEVLEPMELIKQYYDKRNELNNKIDNVISEIIKILEQK</sequence>
<evidence type="ECO:0000256" key="3">
    <source>
        <dbReference type="ARBA" id="ARBA00022603"/>
    </source>
</evidence>
<dbReference type="GO" id="GO:0003677">
    <property type="term" value="F:DNA binding"/>
    <property type="evidence" value="ECO:0007669"/>
    <property type="project" value="InterPro"/>
</dbReference>
<dbReference type="InterPro" id="IPR003356">
    <property type="entry name" value="DNA_methylase_A-5"/>
</dbReference>
<dbReference type="Pfam" id="PF12161">
    <property type="entry name" value="HsdM_N"/>
    <property type="match status" value="1"/>
</dbReference>
<dbReference type="GO" id="GO:0009307">
    <property type="term" value="P:DNA restriction-modification system"/>
    <property type="evidence" value="ECO:0007669"/>
    <property type="project" value="UniProtKB-KW"/>
</dbReference>
<keyword evidence="6" id="KW-0680">Restriction system</keyword>
<organism evidence="11">
    <name type="scientific">Mycoplasma feriruminatoris</name>
    <dbReference type="NCBI Taxonomy" id="1179777"/>
    <lineage>
        <taxon>Bacteria</taxon>
        <taxon>Bacillati</taxon>
        <taxon>Mycoplasmatota</taxon>
        <taxon>Mollicutes</taxon>
        <taxon>Mycoplasmataceae</taxon>
        <taxon>Mycoplasma</taxon>
    </lineage>
</organism>
<evidence type="ECO:0000256" key="5">
    <source>
        <dbReference type="ARBA" id="ARBA00022691"/>
    </source>
</evidence>
<feature type="domain" description="DNA methylase adenine-specific" evidence="9">
    <location>
        <begin position="140"/>
        <end position="448"/>
    </location>
</feature>
<evidence type="ECO:0000313" key="11">
    <source>
        <dbReference type="EMBL" id="VZR97446.1"/>
    </source>
</evidence>
<evidence type="ECO:0000256" key="7">
    <source>
        <dbReference type="ARBA" id="ARBA00047942"/>
    </source>
</evidence>
<dbReference type="GO" id="GO:0008170">
    <property type="term" value="F:N-methyltransferase activity"/>
    <property type="evidence" value="ECO:0007669"/>
    <property type="project" value="InterPro"/>
</dbReference>
<keyword evidence="4 11" id="KW-0808">Transferase</keyword>
<reference evidence="11" key="1">
    <citation type="submission" date="2019-11" db="EMBL/GenBank/DDBJ databases">
        <authorList>
            <person name="Falquet L."/>
            <person name="Falquet L."/>
        </authorList>
    </citation>
    <scope>NUCLEOTIDE SEQUENCE</scope>
    <source>
        <strain evidence="11">8756-13</strain>
    </source>
</reference>
<dbReference type="InterPro" id="IPR022749">
    <property type="entry name" value="D12N6_MeTrfase_N"/>
</dbReference>
<evidence type="ECO:0000256" key="6">
    <source>
        <dbReference type="ARBA" id="ARBA00022747"/>
    </source>
</evidence>
<comment type="catalytic activity">
    <reaction evidence="7">
        <text>a 2'-deoxyadenosine in DNA + S-adenosyl-L-methionine = an N(6)-methyl-2'-deoxyadenosine in DNA + S-adenosyl-L-homocysteine + H(+)</text>
        <dbReference type="Rhea" id="RHEA:15197"/>
        <dbReference type="Rhea" id="RHEA-COMP:12418"/>
        <dbReference type="Rhea" id="RHEA-COMP:12419"/>
        <dbReference type="ChEBI" id="CHEBI:15378"/>
        <dbReference type="ChEBI" id="CHEBI:57856"/>
        <dbReference type="ChEBI" id="CHEBI:59789"/>
        <dbReference type="ChEBI" id="CHEBI:90615"/>
        <dbReference type="ChEBI" id="CHEBI:90616"/>
        <dbReference type="EC" id="2.1.1.72"/>
    </reaction>
</comment>
<dbReference type="PANTHER" id="PTHR42933:SF4">
    <property type="entry name" value="TYPE I RESTRICTION ENZYME ECOKI METHYLASE SUBUNIT"/>
    <property type="match status" value="1"/>
</dbReference>
<dbReference type="EC" id="2.1.1.72" evidence="2"/>
<dbReference type="GO" id="GO:0032259">
    <property type="term" value="P:methylation"/>
    <property type="evidence" value="ECO:0007669"/>
    <property type="project" value="UniProtKB-KW"/>
</dbReference>
<dbReference type="EMBL" id="LR739235">
    <property type="protein sequence ID" value="VZR97446.1"/>
    <property type="molecule type" value="Genomic_DNA"/>
</dbReference>
<feature type="domain" description="N6 adenine-specific DNA methyltransferase N-terminal" evidence="10">
    <location>
        <begin position="6"/>
        <end position="129"/>
    </location>
</feature>
<dbReference type="InterPro" id="IPR029063">
    <property type="entry name" value="SAM-dependent_MTases_sf"/>
</dbReference>
<dbReference type="Gene3D" id="1.20.1260.30">
    <property type="match status" value="1"/>
</dbReference>
<evidence type="ECO:0000259" key="9">
    <source>
        <dbReference type="Pfam" id="PF02384"/>
    </source>
</evidence>
<comment type="similarity">
    <text evidence="1">Belongs to the N(4)/N(6)-methyltransferase family.</text>
</comment>
<protein>
    <recommendedName>
        <fullName evidence="2">site-specific DNA-methyltransferase (adenine-specific)</fullName>
        <ecNumber evidence="2">2.1.1.72</ecNumber>
    </recommendedName>
</protein>
<gene>
    <name evidence="11" type="ORF">MF5295_00315</name>
</gene>
<proteinExistence type="inferred from homology"/>
<dbReference type="InterPro" id="IPR038333">
    <property type="entry name" value="T1MK-like_N_sf"/>
</dbReference>
<dbReference type="PANTHER" id="PTHR42933">
    <property type="entry name" value="SLR6095 PROTEIN"/>
    <property type="match status" value="1"/>
</dbReference>
<dbReference type="PRINTS" id="PR00507">
    <property type="entry name" value="N12N6MTFRASE"/>
</dbReference>
<keyword evidence="3 11" id="KW-0489">Methyltransferase</keyword>
<keyword evidence="8" id="KW-0175">Coiled coil</keyword>
<evidence type="ECO:0000256" key="4">
    <source>
        <dbReference type="ARBA" id="ARBA00022679"/>
    </source>
</evidence>
<dbReference type="AlphaFoldDB" id="A0A654IHN3"/>
<dbReference type="Pfam" id="PF02384">
    <property type="entry name" value="N6_Mtase"/>
    <property type="match status" value="1"/>
</dbReference>
<evidence type="ECO:0000256" key="8">
    <source>
        <dbReference type="SAM" id="Coils"/>
    </source>
</evidence>
<evidence type="ECO:0000256" key="1">
    <source>
        <dbReference type="ARBA" id="ARBA00006594"/>
    </source>
</evidence>
<dbReference type="InterPro" id="IPR051537">
    <property type="entry name" value="DNA_Adenine_Mtase"/>
</dbReference>
<feature type="coiled-coil region" evidence="8">
    <location>
        <begin position="456"/>
        <end position="483"/>
    </location>
</feature>
<evidence type="ECO:0000259" key="10">
    <source>
        <dbReference type="Pfam" id="PF12161"/>
    </source>
</evidence>
<keyword evidence="5" id="KW-0949">S-adenosyl-L-methionine</keyword>
<accession>A0A654IHN3</accession>
<dbReference type="Gene3D" id="3.40.50.150">
    <property type="entry name" value="Vaccinia Virus protein VP39"/>
    <property type="match status" value="1"/>
</dbReference>
<dbReference type="REBASE" id="371027">
    <property type="entry name" value="M.Mfe875613ORF315P"/>
</dbReference>
<dbReference type="CDD" id="cd02440">
    <property type="entry name" value="AdoMet_MTases"/>
    <property type="match status" value="1"/>
</dbReference>
<dbReference type="GO" id="GO:0009007">
    <property type="term" value="F:site-specific DNA-methyltransferase (adenine-specific) activity"/>
    <property type="evidence" value="ECO:0007669"/>
    <property type="project" value="UniProtKB-EC"/>
</dbReference>
<evidence type="ECO:0000256" key="2">
    <source>
        <dbReference type="ARBA" id="ARBA00011900"/>
    </source>
</evidence>
<dbReference type="SUPFAM" id="SSF53335">
    <property type="entry name" value="S-adenosyl-L-methionine-dependent methyltransferases"/>
    <property type="match status" value="1"/>
</dbReference>